<dbReference type="PANTHER" id="PTHR47806:SF1">
    <property type="entry name" value="RIBOSOMAL PROTEIN UL3 GLUTAMINE METHYLTRANSFERASE"/>
    <property type="match status" value="1"/>
</dbReference>
<evidence type="ECO:0000256" key="1">
    <source>
        <dbReference type="ARBA" id="ARBA00022603"/>
    </source>
</evidence>
<dbReference type="GO" id="GO:0005829">
    <property type="term" value="C:cytosol"/>
    <property type="evidence" value="ECO:0007669"/>
    <property type="project" value="TreeGrafter"/>
</dbReference>
<dbReference type="InterPro" id="IPR029063">
    <property type="entry name" value="SAM-dependent_MTases_sf"/>
</dbReference>
<dbReference type="SUPFAM" id="SSF53335">
    <property type="entry name" value="S-adenosyl-L-methionine-dependent methyltransferases"/>
    <property type="match status" value="1"/>
</dbReference>
<protein>
    <submittedName>
        <fullName evidence="6">Ribosomal protein L3 N(5)-glutamine methyltransferase</fullName>
    </submittedName>
</protein>
<dbReference type="GO" id="GO:0036009">
    <property type="term" value="F:protein-glutamine N-methyltransferase activity"/>
    <property type="evidence" value="ECO:0007669"/>
    <property type="project" value="InterPro"/>
</dbReference>
<evidence type="ECO:0000259" key="5">
    <source>
        <dbReference type="Pfam" id="PF17827"/>
    </source>
</evidence>
<sequence>MNSATPQRTLADWIRWTERHLRRAGLHFGHGTATALDEAAWLVGAALGHAPQEIEAHLDDRPTAAQLEKIRALVEQRITTRKPLAYLLQEAWFAGLKFYVDERVIVPRSLTGEFIQERFQPWIDPARVRRVLDLCTGSGCMAIACARAFPAAAVDAADISPDALAVARINVERHGLRDRVRPIQSDLFAALATERYDVIVTNPPYVAEAEMAALPPEHRHEPAVALVSGAHGLDAVTRILAEAAVHLEPDGILVAEVGGAAAALQAAFPDTPFLWLATETGDESVFLLTAEQLAAHSGR</sequence>
<evidence type="ECO:0000313" key="7">
    <source>
        <dbReference type="Proteomes" id="UP000179344"/>
    </source>
</evidence>
<keyword evidence="6" id="KW-0689">Ribosomal protein</keyword>
<organism evidence="6 7">
    <name type="scientific">Candidatus Muproteobacteria bacterium RBG_16_65_31</name>
    <dbReference type="NCBI Taxonomy" id="1817759"/>
    <lineage>
        <taxon>Bacteria</taxon>
        <taxon>Pseudomonadati</taxon>
        <taxon>Pseudomonadota</taxon>
        <taxon>Candidatus Muproteobacteria</taxon>
    </lineage>
</organism>
<accession>A0A1F6TA44</accession>
<keyword evidence="3" id="KW-0949">S-adenosyl-L-methionine</keyword>
<dbReference type="NCBIfam" id="TIGR03533">
    <property type="entry name" value="L3_gln_methyl"/>
    <property type="match status" value="1"/>
</dbReference>
<dbReference type="GO" id="GO:0003676">
    <property type="term" value="F:nucleic acid binding"/>
    <property type="evidence" value="ECO:0007669"/>
    <property type="project" value="InterPro"/>
</dbReference>
<evidence type="ECO:0000256" key="3">
    <source>
        <dbReference type="ARBA" id="ARBA00022691"/>
    </source>
</evidence>
<gene>
    <name evidence="6" type="ORF">A2V92_06405</name>
</gene>
<name>A0A1F6TA44_9PROT</name>
<keyword evidence="6" id="KW-0687">Ribonucleoprotein</keyword>
<keyword evidence="1 6" id="KW-0489">Methyltransferase</keyword>
<evidence type="ECO:0000256" key="2">
    <source>
        <dbReference type="ARBA" id="ARBA00022679"/>
    </source>
</evidence>
<dbReference type="GO" id="GO:0005840">
    <property type="term" value="C:ribosome"/>
    <property type="evidence" value="ECO:0007669"/>
    <property type="project" value="UniProtKB-KW"/>
</dbReference>
<keyword evidence="2 6" id="KW-0808">Transferase</keyword>
<dbReference type="Pfam" id="PF17827">
    <property type="entry name" value="PrmC_N"/>
    <property type="match status" value="1"/>
</dbReference>
<dbReference type="InterPro" id="IPR007848">
    <property type="entry name" value="Small_mtfrase_dom"/>
</dbReference>
<dbReference type="Gene3D" id="3.40.50.150">
    <property type="entry name" value="Vaccinia Virus protein VP39"/>
    <property type="match status" value="1"/>
</dbReference>
<dbReference type="InterPro" id="IPR017127">
    <property type="entry name" value="Ribosome_uL3_MTase"/>
</dbReference>
<evidence type="ECO:0000313" key="6">
    <source>
        <dbReference type="EMBL" id="OGI41946.1"/>
    </source>
</evidence>
<dbReference type="InterPro" id="IPR002052">
    <property type="entry name" value="DNA_methylase_N6_adenine_CS"/>
</dbReference>
<evidence type="ECO:0000259" key="4">
    <source>
        <dbReference type="Pfam" id="PF05175"/>
    </source>
</evidence>
<dbReference type="PIRSF" id="PIRSF037167">
    <property type="entry name" value="Mtase_YfcB_prd"/>
    <property type="match status" value="1"/>
</dbReference>
<dbReference type="PANTHER" id="PTHR47806">
    <property type="entry name" value="50S RIBOSOMAL PROTEIN L3 GLUTAMINE METHYLTRANSFERASE"/>
    <property type="match status" value="1"/>
</dbReference>
<feature type="domain" description="Release factor glutamine methyltransferase N-terminal" evidence="5">
    <location>
        <begin position="12"/>
        <end position="88"/>
    </location>
</feature>
<dbReference type="Pfam" id="PF05175">
    <property type="entry name" value="MTS"/>
    <property type="match status" value="1"/>
</dbReference>
<comment type="caution">
    <text evidence="6">The sequence shown here is derived from an EMBL/GenBank/DDBJ whole genome shotgun (WGS) entry which is preliminary data.</text>
</comment>
<proteinExistence type="predicted"/>
<dbReference type="NCBIfam" id="TIGR03534">
    <property type="entry name" value="RF_mod_PrmC"/>
    <property type="match status" value="1"/>
</dbReference>
<reference evidence="6 7" key="1">
    <citation type="journal article" date="2016" name="Nat. Commun.">
        <title>Thousands of microbial genomes shed light on interconnected biogeochemical processes in an aquifer system.</title>
        <authorList>
            <person name="Anantharaman K."/>
            <person name="Brown C.T."/>
            <person name="Hug L.A."/>
            <person name="Sharon I."/>
            <person name="Castelle C.J."/>
            <person name="Probst A.J."/>
            <person name="Thomas B.C."/>
            <person name="Singh A."/>
            <person name="Wilkins M.J."/>
            <person name="Karaoz U."/>
            <person name="Brodie E.L."/>
            <person name="Williams K.H."/>
            <person name="Hubbard S.S."/>
            <person name="Banfield J.F."/>
        </authorList>
    </citation>
    <scope>NUCLEOTIDE SEQUENCE [LARGE SCALE GENOMIC DNA]</scope>
</reference>
<feature type="domain" description="Methyltransferase small" evidence="4">
    <location>
        <begin position="126"/>
        <end position="210"/>
    </location>
</feature>
<dbReference type="EMBL" id="MFST01000169">
    <property type="protein sequence ID" value="OGI41946.1"/>
    <property type="molecule type" value="Genomic_DNA"/>
</dbReference>
<dbReference type="AlphaFoldDB" id="A0A1F6TA44"/>
<dbReference type="NCBIfam" id="TIGR00536">
    <property type="entry name" value="hemK_fam"/>
    <property type="match status" value="1"/>
</dbReference>
<dbReference type="InterPro" id="IPR040758">
    <property type="entry name" value="PrmC_N"/>
</dbReference>
<dbReference type="InterPro" id="IPR019874">
    <property type="entry name" value="RF_methyltr_PrmC"/>
</dbReference>
<dbReference type="PROSITE" id="PS00092">
    <property type="entry name" value="N6_MTASE"/>
    <property type="match status" value="1"/>
</dbReference>
<dbReference type="Proteomes" id="UP000179344">
    <property type="component" value="Unassembled WGS sequence"/>
</dbReference>
<dbReference type="InterPro" id="IPR004556">
    <property type="entry name" value="HemK-like"/>
</dbReference>
<dbReference type="GO" id="GO:0032259">
    <property type="term" value="P:methylation"/>
    <property type="evidence" value="ECO:0007669"/>
    <property type="project" value="UniProtKB-KW"/>
</dbReference>
<dbReference type="Gene3D" id="1.10.8.10">
    <property type="entry name" value="DNA helicase RuvA subunit, C-terminal domain"/>
    <property type="match status" value="1"/>
</dbReference>
<dbReference type="CDD" id="cd02440">
    <property type="entry name" value="AdoMet_MTases"/>
    <property type="match status" value="1"/>
</dbReference>